<keyword evidence="2" id="KW-0808">Transferase</keyword>
<dbReference type="Pfam" id="PF01348">
    <property type="entry name" value="Intron_maturas2"/>
    <property type="match status" value="1"/>
</dbReference>
<dbReference type="SUPFAM" id="SSF56672">
    <property type="entry name" value="DNA/RNA polymerases"/>
    <property type="match status" value="1"/>
</dbReference>
<dbReference type="PROSITE" id="PS50878">
    <property type="entry name" value="RT_POL"/>
    <property type="match status" value="1"/>
</dbReference>
<dbReference type="InterPro" id="IPR000477">
    <property type="entry name" value="RT_dom"/>
</dbReference>
<dbReference type="Proteomes" id="UP001164803">
    <property type="component" value="Chromosome"/>
</dbReference>
<dbReference type="Pfam" id="PF21368">
    <property type="entry name" value="AI2M-like_HNH"/>
    <property type="match status" value="1"/>
</dbReference>
<dbReference type="PANTHER" id="PTHR33642:SF4">
    <property type="entry name" value="COX1_OXI3 INTRON 1 PROTEIN-RELATED"/>
    <property type="match status" value="1"/>
</dbReference>
<keyword evidence="2" id="KW-0695">RNA-directed DNA polymerase</keyword>
<sequence>MLSNIYMDKFDQFMEEHILPAYNRGRKRAENTAYKALRKQMEKHMRHQDWKKVKELHKQRQSIPSKDTNDPTFRRLHYIRYADDWLLGFSGPKQEAAKVKEEIKIFLAERLKLTLSEEKTLITHAKTERARFLGYDIHVLQQDAKHDGRGQRSINGAIGFRVPDEKMKDKARQYMKGGKPTHRKERTVSSDFDIIAQYQSEFRGFAQYYLLAYNAHQLHGLKRTMELSLARTLANKYKTTVNKIFNKYQTTRETDGQSYKVLQTEVERVGKKPLVAYFGGFKLGFKKDAVIEDTLPTGKVYSIKSQLIDRLLKDTCELCESRGNIEMHHVKKLKDLEKNGRKEKPEWMTRMIAMRRKTLAVCHECHSSIHSGKYNGKRVTTANVD</sequence>
<name>A0ABY6Z9G1_9BACL</name>
<dbReference type="PANTHER" id="PTHR33642">
    <property type="entry name" value="COX1/OXI3 INTRON 1 PROTEIN-RELATED"/>
    <property type="match status" value="1"/>
</dbReference>
<dbReference type="InterPro" id="IPR043502">
    <property type="entry name" value="DNA/RNA_pol_sf"/>
</dbReference>
<feature type="domain" description="Reverse transcriptase" evidence="1">
    <location>
        <begin position="1"/>
        <end position="137"/>
    </location>
</feature>
<gene>
    <name evidence="2" type="ORF">NZD86_10370</name>
</gene>
<dbReference type="EMBL" id="CP104064">
    <property type="protein sequence ID" value="WAH39187.1"/>
    <property type="molecule type" value="Genomic_DNA"/>
</dbReference>
<dbReference type="GO" id="GO:0003964">
    <property type="term" value="F:RNA-directed DNA polymerase activity"/>
    <property type="evidence" value="ECO:0007669"/>
    <property type="project" value="UniProtKB-KW"/>
</dbReference>
<dbReference type="InterPro" id="IPR049030">
    <property type="entry name" value="AI2M-like_HNH"/>
</dbReference>
<accession>A0ABY6Z9G1</accession>
<reference evidence="2" key="1">
    <citation type="submission" date="2022-08" db="EMBL/GenBank/DDBJ databases">
        <title>Alicyclobacillus dauci DSM2870, complete genome.</title>
        <authorList>
            <person name="Wang Q."/>
            <person name="Cai R."/>
            <person name="Wang Z."/>
        </authorList>
    </citation>
    <scope>NUCLEOTIDE SEQUENCE</scope>
    <source>
        <strain evidence="2">DSM 28700</strain>
    </source>
</reference>
<organism evidence="2 3">
    <name type="scientific">Alicyclobacillus dauci</name>
    <dbReference type="NCBI Taxonomy" id="1475485"/>
    <lineage>
        <taxon>Bacteria</taxon>
        <taxon>Bacillati</taxon>
        <taxon>Bacillota</taxon>
        <taxon>Bacilli</taxon>
        <taxon>Bacillales</taxon>
        <taxon>Alicyclobacillaceae</taxon>
        <taxon>Alicyclobacillus</taxon>
    </lineage>
</organism>
<dbReference type="CDD" id="cd01651">
    <property type="entry name" value="RT_G2_intron"/>
    <property type="match status" value="1"/>
</dbReference>
<keyword evidence="3" id="KW-1185">Reference proteome</keyword>
<protein>
    <submittedName>
        <fullName evidence="2">Reverse transcriptase domain-containing protein</fullName>
    </submittedName>
</protein>
<evidence type="ECO:0000259" key="1">
    <source>
        <dbReference type="PROSITE" id="PS50878"/>
    </source>
</evidence>
<evidence type="ECO:0000313" key="3">
    <source>
        <dbReference type="Proteomes" id="UP001164803"/>
    </source>
</evidence>
<keyword evidence="2" id="KW-0548">Nucleotidyltransferase</keyword>
<dbReference type="Pfam" id="PF00078">
    <property type="entry name" value="RVT_1"/>
    <property type="match status" value="1"/>
</dbReference>
<evidence type="ECO:0000313" key="2">
    <source>
        <dbReference type="EMBL" id="WAH39187.1"/>
    </source>
</evidence>
<dbReference type="InterPro" id="IPR024937">
    <property type="entry name" value="Domain_X"/>
</dbReference>
<proteinExistence type="predicted"/>